<evidence type="ECO:0000256" key="10">
    <source>
        <dbReference type="ARBA" id="ARBA00022741"/>
    </source>
</evidence>
<feature type="compositionally biased region" description="Pro residues" evidence="18">
    <location>
        <begin position="550"/>
        <end position="560"/>
    </location>
</feature>
<dbReference type="Gene3D" id="3.30.200.20">
    <property type="entry name" value="Phosphorylase Kinase, domain 1"/>
    <property type="match status" value="1"/>
</dbReference>
<reference evidence="21 22" key="1">
    <citation type="submission" date="2019-04" db="EMBL/GenBank/DDBJ databases">
        <authorList>
            <consortium name="Wellcome Sanger Institute Data Sharing"/>
        </authorList>
    </citation>
    <scope>NUCLEOTIDE SEQUENCE [LARGE SCALE GENOMIC DNA]</scope>
</reference>
<evidence type="ECO:0000256" key="6">
    <source>
        <dbReference type="ARBA" id="ARBA00022527"/>
    </source>
</evidence>
<keyword evidence="13" id="KW-0862">Zinc</keyword>
<evidence type="ECO:0000256" key="8">
    <source>
        <dbReference type="ARBA" id="ARBA00022679"/>
    </source>
</evidence>
<dbReference type="InterPro" id="IPR011009">
    <property type="entry name" value="Kinase-like_dom_sf"/>
</dbReference>
<feature type="compositionally biased region" description="Acidic residues" evidence="18">
    <location>
        <begin position="619"/>
        <end position="643"/>
    </location>
</feature>
<evidence type="ECO:0000256" key="12">
    <source>
        <dbReference type="ARBA" id="ARBA00022777"/>
    </source>
</evidence>
<keyword evidence="22" id="KW-1185">Reference proteome</keyword>
<evidence type="ECO:0000259" key="20">
    <source>
        <dbReference type="PROSITE" id="PS50081"/>
    </source>
</evidence>
<dbReference type="Gene3D" id="1.10.510.10">
    <property type="entry name" value="Transferase(Phosphotransferase) domain 1"/>
    <property type="match status" value="1"/>
</dbReference>
<dbReference type="FunFam" id="3.30.60.20:FF:000010">
    <property type="entry name" value="Putative kinase suppressor of Ras 1"/>
    <property type="match status" value="1"/>
</dbReference>
<dbReference type="OrthoDB" id="774951at2759"/>
<dbReference type="InterPro" id="IPR002219">
    <property type="entry name" value="PKC_DAG/PE"/>
</dbReference>
<dbReference type="GO" id="GO:0005737">
    <property type="term" value="C:cytoplasm"/>
    <property type="evidence" value="ECO:0007669"/>
    <property type="project" value="UniProtKB-SubCell"/>
</dbReference>
<reference evidence="21" key="2">
    <citation type="submission" date="2025-08" db="UniProtKB">
        <authorList>
            <consortium name="Ensembl"/>
        </authorList>
    </citation>
    <scope>IDENTIFICATION</scope>
</reference>
<evidence type="ECO:0000256" key="5">
    <source>
        <dbReference type="ARBA" id="ARBA00022490"/>
    </source>
</evidence>
<accession>A0A8C9TD35</accession>
<feature type="compositionally biased region" description="Polar residues" evidence="18">
    <location>
        <begin position="486"/>
        <end position="496"/>
    </location>
</feature>
<dbReference type="Pfam" id="PF07714">
    <property type="entry name" value="PK_Tyr_Ser-Thr"/>
    <property type="match status" value="1"/>
</dbReference>
<comment type="catalytic activity">
    <reaction evidence="17">
        <text>L-seryl-[protein] + ATP = O-phospho-L-seryl-[protein] + ADP + H(+)</text>
        <dbReference type="Rhea" id="RHEA:17989"/>
        <dbReference type="Rhea" id="RHEA-COMP:9863"/>
        <dbReference type="Rhea" id="RHEA-COMP:11604"/>
        <dbReference type="ChEBI" id="CHEBI:15378"/>
        <dbReference type="ChEBI" id="CHEBI:29999"/>
        <dbReference type="ChEBI" id="CHEBI:30616"/>
        <dbReference type="ChEBI" id="CHEBI:83421"/>
        <dbReference type="ChEBI" id="CHEBI:456216"/>
        <dbReference type="EC" id="2.7.11.1"/>
    </reaction>
</comment>
<keyword evidence="12" id="KW-0418">Kinase</keyword>
<evidence type="ECO:0000256" key="9">
    <source>
        <dbReference type="ARBA" id="ARBA00022723"/>
    </source>
</evidence>
<dbReference type="GO" id="GO:0005524">
    <property type="term" value="F:ATP binding"/>
    <property type="evidence" value="ECO:0007669"/>
    <property type="project" value="UniProtKB-KW"/>
</dbReference>
<protein>
    <recommendedName>
        <fullName evidence="4">non-specific serine/threonine protein kinase</fullName>
        <ecNumber evidence="4">2.7.11.1</ecNumber>
    </recommendedName>
</protein>
<sequence length="981" mass="108185">MDSGTCSGGTMVESDEQPGQAGDTAVVAAQGHPCRGNCGASGTAALHQCELLQNMIDISILSLQGLRTKCAASNDLTQQEIRTLEVKLMQYICKQLQCKRKVPASERPQDLEYYPRLEDWLRIVNLRPEVIEAVPGKLSLDTLLQMSGSQVRETMRRLGSNSEECSRLTTALSCLRSATESGGELRDDGVPWISEPVRRDSGTTFLADQLSCLTGPLRPHSPSPLARPPGSASTPSPPGNTGLQLRSVSVSTAPSSDGHGLHIYSDSLVDPFPSSPRTVRAYGYAGTPPITPPSRRRHQLKPPRTPPAPSRKLLNLLPNITLTRSRSHESQLGNRIEDPPTNKCAKKNKLPLKVQINGSGGGCEDSPLRSPLLSARTPGALPTPATAPYTLPGTPTLLEERVIIKNNVAMHRSSPQTMRRDIGLPVTHRFSTKSWLSQTCQVCQKNMMFGVKCKHCRLKCHNKCTKEAPSCRISFLPIPKIRRTESVPSDINNPTDRPTEPPQFGTLPKAITKKDHPPTLNQLDSSSNPSSTTSSTPSSPAPFQQSNPPSATPPPNPSPKGPRDNRFHFPAACYFQHRQQFIFPDVPSLQQSTALHCEGPLDSGSAEQPADNSTSQLVGEEEAVEEEEAEEDDDRAEDDAEGEGQDKGSSDGEADGDELDDLPSPRGDRWKGPISRKASQTSVYLQEWDIPFEQLDLGELIGKGRWGKVHRGRWHGEVAIRLLEIDGNNQDHLKLFKKEVMNYRQTRHENVVLFMGACMAPPHLAIITSFCKGRTLYSVVRDAKNTLDINKTRQIAQEIVKGMGYLHAKGIVHKDLKSKNVFYDSNKVVITDFGLFGISGVVQEGRRENELKVPHGWICYLAPEIVRQMGPGNNEDRLPFSNAADVYAFGTVWYELQARDWPFTRQPVEATIWQVGSGQGIKKVLAEISMGKEVTEILSACWSYNHPDRPTFTQLADMLEKLPKLNRRLSHPGHFWKSAEL</sequence>
<dbReference type="PROSITE" id="PS50081">
    <property type="entry name" value="ZF_DAG_PE_2"/>
    <property type="match status" value="1"/>
</dbReference>
<keyword evidence="11" id="KW-0863">Zinc-finger</keyword>
<reference evidence="21" key="3">
    <citation type="submission" date="2025-09" db="UniProtKB">
        <authorList>
            <consortium name="Ensembl"/>
        </authorList>
    </citation>
    <scope>IDENTIFICATION</scope>
</reference>
<dbReference type="PANTHER" id="PTHR23257">
    <property type="entry name" value="SERINE-THREONINE PROTEIN KINASE"/>
    <property type="match status" value="1"/>
</dbReference>
<dbReference type="PROSITE" id="PS00479">
    <property type="entry name" value="ZF_DAG_PE_1"/>
    <property type="match status" value="1"/>
</dbReference>
<evidence type="ECO:0000256" key="14">
    <source>
        <dbReference type="ARBA" id="ARBA00022840"/>
    </source>
</evidence>
<dbReference type="Gene3D" id="3.30.60.20">
    <property type="match status" value="1"/>
</dbReference>
<evidence type="ECO:0000313" key="21">
    <source>
        <dbReference type="Ensembl" id="ENSSFOP00015050120.1"/>
    </source>
</evidence>
<feature type="compositionally biased region" description="Polar residues" evidence="18">
    <location>
        <begin position="243"/>
        <end position="255"/>
    </location>
</feature>
<dbReference type="SUPFAM" id="SSF57889">
    <property type="entry name" value="Cysteine-rich domain"/>
    <property type="match status" value="1"/>
</dbReference>
<dbReference type="Gene3D" id="1.10.150.50">
    <property type="entry name" value="Transcription Factor, Ets-1"/>
    <property type="match status" value="1"/>
</dbReference>
<dbReference type="SMART" id="SM00220">
    <property type="entry name" value="S_TKc"/>
    <property type="match status" value="1"/>
</dbReference>
<evidence type="ECO:0000256" key="18">
    <source>
        <dbReference type="SAM" id="MobiDB-lite"/>
    </source>
</evidence>
<evidence type="ECO:0000259" key="19">
    <source>
        <dbReference type="PROSITE" id="PS50011"/>
    </source>
</evidence>
<dbReference type="GeneTree" id="ENSGT00940000156066"/>
<dbReference type="PANTHER" id="PTHR23257:SF716">
    <property type="entry name" value="KINASE SUPPRESSOR OF RAS 1"/>
    <property type="match status" value="1"/>
</dbReference>
<dbReference type="GO" id="GO:0004674">
    <property type="term" value="F:protein serine/threonine kinase activity"/>
    <property type="evidence" value="ECO:0007669"/>
    <property type="project" value="UniProtKB-KW"/>
</dbReference>
<feature type="region of interest" description="Disordered" evidence="18">
    <location>
        <begin position="213"/>
        <end position="257"/>
    </location>
</feature>
<dbReference type="GO" id="GO:0016020">
    <property type="term" value="C:membrane"/>
    <property type="evidence" value="ECO:0007669"/>
    <property type="project" value="UniProtKB-SubCell"/>
</dbReference>
<evidence type="ECO:0000256" key="13">
    <source>
        <dbReference type="ARBA" id="ARBA00022833"/>
    </source>
</evidence>
<dbReference type="FunFam" id="3.30.200.20:FF:000034">
    <property type="entry name" value="Kinase suppressor of Ras 1"/>
    <property type="match status" value="1"/>
</dbReference>
<name>A0A8C9TD35_SCLFO</name>
<dbReference type="FunFam" id="1.10.510.10:FF:000107">
    <property type="entry name" value="kinase suppressor of Ras 1"/>
    <property type="match status" value="1"/>
</dbReference>
<proteinExistence type="inferred from homology"/>
<gene>
    <name evidence="21" type="primary">KSR1</name>
    <name evidence="21" type="synonym">LOC108932408</name>
</gene>
<evidence type="ECO:0000256" key="1">
    <source>
        <dbReference type="ARBA" id="ARBA00004170"/>
    </source>
</evidence>
<dbReference type="SMART" id="SM00109">
    <property type="entry name" value="C1"/>
    <property type="match status" value="1"/>
</dbReference>
<dbReference type="Ensembl" id="ENSSFOT00015060595.1">
    <property type="protein sequence ID" value="ENSSFOP00015050120.1"/>
    <property type="gene ID" value="ENSSFOG00015012645.2"/>
</dbReference>
<feature type="region of interest" description="Disordered" evidence="18">
    <location>
        <begin position="595"/>
        <end position="676"/>
    </location>
</feature>
<dbReference type="Gene3D" id="6.10.140.1120">
    <property type="match status" value="1"/>
</dbReference>
<dbReference type="Pfam" id="PF20406">
    <property type="entry name" value="SAM_KSR1_N"/>
    <property type="match status" value="1"/>
</dbReference>
<keyword evidence="15" id="KW-0472">Membrane</keyword>
<evidence type="ECO:0000256" key="16">
    <source>
        <dbReference type="ARBA" id="ARBA00047899"/>
    </source>
</evidence>
<dbReference type="InterPro" id="IPR046933">
    <property type="entry name" value="SAM_KSR1_N_sf"/>
</dbReference>
<dbReference type="InterPro" id="IPR046861">
    <property type="entry name" value="SAM_KSR1_N"/>
</dbReference>
<dbReference type="PROSITE" id="PS50011">
    <property type="entry name" value="PROTEIN_KINASE_DOM"/>
    <property type="match status" value="1"/>
</dbReference>
<dbReference type="GO" id="GO:0007265">
    <property type="term" value="P:Ras protein signal transduction"/>
    <property type="evidence" value="ECO:0007669"/>
    <property type="project" value="TreeGrafter"/>
</dbReference>
<feature type="compositionally biased region" description="Acidic residues" evidence="18">
    <location>
        <begin position="652"/>
        <end position="661"/>
    </location>
</feature>
<feature type="domain" description="Protein kinase" evidence="19">
    <location>
        <begin position="695"/>
        <end position="965"/>
    </location>
</feature>
<dbReference type="Pfam" id="PF13543">
    <property type="entry name" value="SAM_KSR1"/>
    <property type="match status" value="1"/>
</dbReference>
<dbReference type="InterPro" id="IPR008271">
    <property type="entry name" value="Ser/Thr_kinase_AS"/>
</dbReference>
<evidence type="ECO:0000256" key="11">
    <source>
        <dbReference type="ARBA" id="ARBA00022771"/>
    </source>
</evidence>
<evidence type="ECO:0000313" key="22">
    <source>
        <dbReference type="Proteomes" id="UP000694397"/>
    </source>
</evidence>
<dbReference type="InterPro" id="IPR001245">
    <property type="entry name" value="Ser-Thr/Tyr_kinase_cat_dom"/>
</dbReference>
<feature type="region of interest" description="Disordered" evidence="18">
    <location>
        <begin position="325"/>
        <end position="344"/>
    </location>
</feature>
<dbReference type="InterPro" id="IPR000719">
    <property type="entry name" value="Prot_kinase_dom"/>
</dbReference>
<dbReference type="InterPro" id="IPR013761">
    <property type="entry name" value="SAM/pointed_sf"/>
</dbReference>
<keyword evidence="14" id="KW-0067">ATP-binding</keyword>
<dbReference type="InterPro" id="IPR025561">
    <property type="entry name" value="KSR_SAM-like_dom"/>
</dbReference>
<dbReference type="InterPro" id="IPR046349">
    <property type="entry name" value="C1-like_sf"/>
</dbReference>
<comment type="subcellular location">
    <subcellularLocation>
        <location evidence="2">Cytoplasm</location>
    </subcellularLocation>
    <subcellularLocation>
        <location evidence="1">Membrane</location>
        <topology evidence="1">Peripheral membrane protein</topology>
    </subcellularLocation>
</comment>
<feature type="compositionally biased region" description="Low complexity" evidence="18">
    <location>
        <begin position="525"/>
        <end position="538"/>
    </location>
</feature>
<organism evidence="21 22">
    <name type="scientific">Scleropages formosus</name>
    <name type="common">Asian bonytongue</name>
    <name type="synonym">Osteoglossum formosum</name>
    <dbReference type="NCBI Taxonomy" id="113540"/>
    <lineage>
        <taxon>Eukaryota</taxon>
        <taxon>Metazoa</taxon>
        <taxon>Chordata</taxon>
        <taxon>Craniata</taxon>
        <taxon>Vertebrata</taxon>
        <taxon>Euteleostomi</taxon>
        <taxon>Actinopterygii</taxon>
        <taxon>Neopterygii</taxon>
        <taxon>Teleostei</taxon>
        <taxon>Osteoglossocephala</taxon>
        <taxon>Osteoglossomorpha</taxon>
        <taxon>Osteoglossiformes</taxon>
        <taxon>Osteoglossidae</taxon>
        <taxon>Scleropages</taxon>
    </lineage>
</organism>
<evidence type="ECO:0000256" key="2">
    <source>
        <dbReference type="ARBA" id="ARBA00004496"/>
    </source>
</evidence>
<feature type="region of interest" description="Disordered" evidence="18">
    <location>
        <begin position="279"/>
        <end position="312"/>
    </location>
</feature>
<dbReference type="Proteomes" id="UP000694397">
    <property type="component" value="Chromosome 10"/>
</dbReference>
<keyword evidence="9" id="KW-0479">Metal-binding</keyword>
<keyword evidence="7" id="KW-0597">Phosphoprotein</keyword>
<evidence type="ECO:0000256" key="3">
    <source>
        <dbReference type="ARBA" id="ARBA00005843"/>
    </source>
</evidence>
<evidence type="ECO:0000256" key="4">
    <source>
        <dbReference type="ARBA" id="ARBA00012513"/>
    </source>
</evidence>
<dbReference type="GO" id="GO:0008270">
    <property type="term" value="F:zinc ion binding"/>
    <property type="evidence" value="ECO:0007669"/>
    <property type="project" value="UniProtKB-KW"/>
</dbReference>
<feature type="compositionally biased region" description="Low complexity" evidence="18">
    <location>
        <begin position="228"/>
        <end position="242"/>
    </location>
</feature>
<dbReference type="CDD" id="cd20872">
    <property type="entry name" value="C1_KSR1"/>
    <property type="match status" value="1"/>
</dbReference>
<dbReference type="EC" id="2.7.11.1" evidence="4"/>
<comment type="catalytic activity">
    <reaction evidence="16">
        <text>L-threonyl-[protein] + ATP = O-phospho-L-threonyl-[protein] + ADP + H(+)</text>
        <dbReference type="Rhea" id="RHEA:46608"/>
        <dbReference type="Rhea" id="RHEA-COMP:11060"/>
        <dbReference type="Rhea" id="RHEA-COMP:11605"/>
        <dbReference type="ChEBI" id="CHEBI:15378"/>
        <dbReference type="ChEBI" id="CHEBI:30013"/>
        <dbReference type="ChEBI" id="CHEBI:30616"/>
        <dbReference type="ChEBI" id="CHEBI:61977"/>
        <dbReference type="ChEBI" id="CHEBI:456216"/>
        <dbReference type="EC" id="2.7.11.1"/>
    </reaction>
</comment>
<evidence type="ECO:0000256" key="7">
    <source>
        <dbReference type="ARBA" id="ARBA00022553"/>
    </source>
</evidence>
<comment type="similarity">
    <text evidence="3">Belongs to the protein kinase superfamily. TKL Ser/Thr protein kinase family.</text>
</comment>
<feature type="domain" description="Phorbol-ester/DAG-type" evidence="20">
    <location>
        <begin position="427"/>
        <end position="471"/>
    </location>
</feature>
<feature type="region of interest" description="Disordered" evidence="18">
    <location>
        <begin position="484"/>
        <end position="567"/>
    </location>
</feature>
<dbReference type="AlphaFoldDB" id="A0A8C9TD35"/>
<keyword evidence="6" id="KW-0723">Serine/threonine-protein kinase</keyword>
<evidence type="ECO:0000256" key="17">
    <source>
        <dbReference type="ARBA" id="ARBA00048679"/>
    </source>
</evidence>
<dbReference type="PROSITE" id="PS00108">
    <property type="entry name" value="PROTEIN_KINASE_ST"/>
    <property type="match status" value="1"/>
</dbReference>
<keyword evidence="5" id="KW-0963">Cytoplasm</keyword>
<dbReference type="InterPro" id="IPR050167">
    <property type="entry name" value="Ser_Thr_protein_kinase"/>
</dbReference>
<keyword evidence="8" id="KW-0808">Transferase</keyword>
<dbReference type="SUPFAM" id="SSF56112">
    <property type="entry name" value="Protein kinase-like (PK-like)"/>
    <property type="match status" value="1"/>
</dbReference>
<keyword evidence="10" id="KW-0547">Nucleotide-binding</keyword>
<evidence type="ECO:0000256" key="15">
    <source>
        <dbReference type="ARBA" id="ARBA00023136"/>
    </source>
</evidence>
<dbReference type="FunFam" id="1.10.150.50:FF:000031">
    <property type="entry name" value="Kinase suppressor of Ras 2"/>
    <property type="match status" value="1"/>
</dbReference>
<feature type="region of interest" description="Disordered" evidence="18">
    <location>
        <begin position="1"/>
        <end position="24"/>
    </location>
</feature>